<dbReference type="PANTHER" id="PTHR24403:SF67">
    <property type="entry name" value="FI01116P-RELATED"/>
    <property type="match status" value="1"/>
</dbReference>
<dbReference type="GO" id="GO:0010468">
    <property type="term" value="P:regulation of gene expression"/>
    <property type="evidence" value="ECO:0007669"/>
    <property type="project" value="TreeGrafter"/>
</dbReference>
<dbReference type="GO" id="GO:0005634">
    <property type="term" value="C:nucleus"/>
    <property type="evidence" value="ECO:0007669"/>
    <property type="project" value="TreeGrafter"/>
</dbReference>
<feature type="region of interest" description="Disordered" evidence="6">
    <location>
        <begin position="591"/>
        <end position="617"/>
    </location>
</feature>
<dbReference type="SMART" id="SM00355">
    <property type="entry name" value="ZnF_C2H2"/>
    <property type="match status" value="20"/>
</dbReference>
<keyword evidence="3 5" id="KW-0863">Zinc-finger</keyword>
<keyword evidence="1" id="KW-0479">Metal-binding</keyword>
<proteinExistence type="predicted"/>
<sequence length="1555" mass="176794">MTKMQSDSTQFVTSEPNKEVCKFAAQPTVKSFQCGKCTLVFKSKVYLFEHLNNVHDLDVHTALQDAGLKYAEADKNSSLEKKHFKCQHCDFKTCHQDLLKKHKKQCHQNENANLTEALSGSENHEAAGVSADHHREAAELEEIPSVLSVASTSEAKCLLASLKDLKTYKRPPQTNENLFKNPPGLNGTPCSEEADDPKETLILQETPVASRPNSSGVSRATVKSMIDVTVRGCSELLLTDHLSAGLLPNLPKTQLTEPGQCNVGKRTNNKNLQSPLAKKAKLLPEAELSQIENAHPSSSPEFSFEVSEDEEEQKVNQVHRDPQNPDVYFCKHCDFREGDFNLMSLHYQNDHPYVRCNVAYINNSNDQSATFRCLECPFEFASAVDLKWHYTEKHPAAPDVFKLKSSELCLLFKCFQCDFACDALKPLRQHYKESHPACSVDNSLLFCRYSVPKSSQDDESCKLQKHEISARPEQLIERSPERERTLRTEAQETPSPQRPTPTRLDMHTCQICSFAHKSVVVMHVHYRKHHPEEANSIARLRQLASSPSHLQQQTPQKELSKKEDPELSKQKRVLSVQVEEAEALTFMDRISKEPLGSHQGEAQPQTDAESTEGSPAKIQMKEVDAKDLSMTKADAYGDPENLFYCETCNYGNPSIKGIQNHQIKIHRHTINNECVAEYTSMMCDQIKKSKAAEKGSSSAHHLPLPVLNSGDENMFFCPICNYRHDTIQKVMRHHSARHGGFYMKSTHIDQYTSVVLKQTKKPTPEIESKKKEEDKKILDSHSSDSPSAKVPQTERVLQCYRCDFHTPVVYVLKKHLLKMHNVNRAYKDIIRLCYRAGSLESGYHCEWCVFSDKTTVAVFEHYREQHPQKQINYPYINTKLYAGPKILQTHKKKPKLVETTNYSTSEQKRSDHQRNEKPSSSNQVEDLSKIPGLFESFQVPLDDMDDQTLSTSEKFKCPSCPQSFRSKSNLSAHCGTEHKDVVDDSTEMSKSQTQAAMRLQVHVFKCVHCPYINTMYQGVLTHSQMKHPTLIPEMDTLLLDVKNLRNWEEYTKKKECGETPKVYGYICEKCQRIFVTLKKLKRHCSAIHQSGESNPVQDEDASSPKPHGNKGSVPMASFLSKKKYGKIRCQHCTYICSSKMALSQHLHIHHKSFAPKGTFKCSLCSHVYYHKKKLKSHYIKDHDKSAYLKYYLPLCKKYNKESDETSQDSSAQQPKTDTTEGRKVFLKCPVCPYFNTRHHGTLTHCQMKHPDVFVRANELETQEMLLSELSGCLIGKNSSEGGYMCDECGCILKSFKKFKTHCQRHHKGEKVSRPPQDVEVERTPAKLPPVLAKKSPSPAKVTEAASGLSDLESSPSKASPKEVQRAYKCQLCSHETTCRKYLRSHYQNTHKLDGITTYKFLEKYNRRKRSYLRMCGSGEKHKYVRDEESFTVKCQQCPDLVLDSHQLLIEHYSHFHGLGSKLDFKVLSFGVRKGSTGIYKCHHCLTKLYGTRKLHYHLDRHRAKMVELTKALLKKEPAVDPVASGTQVSLDVIVLAFAVSSDSSDLCCCLRRQAG</sequence>
<feature type="region of interest" description="Disordered" evidence="6">
    <location>
        <begin position="291"/>
        <end position="311"/>
    </location>
</feature>
<dbReference type="PROSITE" id="PS50157">
    <property type="entry name" value="ZINC_FINGER_C2H2_2"/>
    <property type="match status" value="5"/>
</dbReference>
<organism evidence="8 9">
    <name type="scientific">Oryzias sinensis</name>
    <name type="common">Chinese medaka</name>
    <dbReference type="NCBI Taxonomy" id="183150"/>
    <lineage>
        <taxon>Eukaryota</taxon>
        <taxon>Metazoa</taxon>
        <taxon>Chordata</taxon>
        <taxon>Craniata</taxon>
        <taxon>Vertebrata</taxon>
        <taxon>Euteleostomi</taxon>
        <taxon>Actinopterygii</taxon>
        <taxon>Neopterygii</taxon>
        <taxon>Teleostei</taxon>
        <taxon>Neoteleostei</taxon>
        <taxon>Acanthomorphata</taxon>
        <taxon>Ovalentaria</taxon>
        <taxon>Atherinomorphae</taxon>
        <taxon>Beloniformes</taxon>
        <taxon>Adrianichthyidae</taxon>
        <taxon>Oryziinae</taxon>
        <taxon>Oryzias</taxon>
    </lineage>
</organism>
<feature type="region of interest" description="Disordered" evidence="6">
    <location>
        <begin position="1090"/>
        <end position="1113"/>
    </location>
</feature>
<dbReference type="Gene3D" id="3.30.160.60">
    <property type="entry name" value="Classic Zinc Finger"/>
    <property type="match status" value="5"/>
</dbReference>
<evidence type="ECO:0000313" key="8">
    <source>
        <dbReference type="Ensembl" id="ENSOSIP00000020148.1"/>
    </source>
</evidence>
<feature type="region of interest" description="Disordered" evidence="6">
    <location>
        <begin position="759"/>
        <end position="789"/>
    </location>
</feature>
<feature type="compositionally biased region" description="Basic and acidic residues" evidence="6">
    <location>
        <begin position="558"/>
        <end position="569"/>
    </location>
</feature>
<feature type="region of interest" description="Disordered" evidence="6">
    <location>
        <begin position="169"/>
        <end position="196"/>
    </location>
</feature>
<feature type="domain" description="C2H2-type" evidence="7">
    <location>
        <begin position="1283"/>
        <end position="1311"/>
    </location>
</feature>
<evidence type="ECO:0000259" key="7">
    <source>
        <dbReference type="PROSITE" id="PS50157"/>
    </source>
</evidence>
<dbReference type="Proteomes" id="UP000694383">
    <property type="component" value="Unplaced"/>
</dbReference>
<dbReference type="Ensembl" id="ENSOSIT00000021273.1">
    <property type="protein sequence ID" value="ENSOSIP00000020148.1"/>
    <property type="gene ID" value="ENSOSIG00000010782.1"/>
</dbReference>
<feature type="region of interest" description="Disordered" evidence="6">
    <location>
        <begin position="543"/>
        <end position="574"/>
    </location>
</feature>
<feature type="region of interest" description="Disordered" evidence="6">
    <location>
        <begin position="255"/>
        <end position="274"/>
    </location>
</feature>
<protein>
    <recommendedName>
        <fullName evidence="7">C2H2-type domain-containing protein</fullName>
    </recommendedName>
</protein>
<feature type="region of interest" description="Disordered" evidence="6">
    <location>
        <begin position="472"/>
        <end position="504"/>
    </location>
</feature>
<feature type="compositionally biased region" description="Low complexity" evidence="6">
    <location>
        <begin position="296"/>
        <end position="305"/>
    </location>
</feature>
<feature type="compositionally biased region" description="Polar residues" evidence="6">
    <location>
        <begin position="600"/>
        <end position="613"/>
    </location>
</feature>
<evidence type="ECO:0000256" key="1">
    <source>
        <dbReference type="ARBA" id="ARBA00022723"/>
    </source>
</evidence>
<keyword evidence="4" id="KW-0862">Zinc</keyword>
<feature type="region of interest" description="Disordered" evidence="6">
    <location>
        <begin position="893"/>
        <end position="925"/>
    </location>
</feature>
<evidence type="ECO:0000256" key="6">
    <source>
        <dbReference type="SAM" id="MobiDB-lite"/>
    </source>
</evidence>
<dbReference type="PANTHER" id="PTHR24403">
    <property type="entry name" value="ZINC FINGER PROTEIN"/>
    <property type="match status" value="1"/>
</dbReference>
<accession>A0A8C7Y0F1</accession>
<feature type="domain" description="C2H2-type" evidence="7">
    <location>
        <begin position="32"/>
        <end position="55"/>
    </location>
</feature>
<reference evidence="8" key="1">
    <citation type="submission" date="2025-08" db="UniProtKB">
        <authorList>
            <consortium name="Ensembl"/>
        </authorList>
    </citation>
    <scope>IDENTIFICATION</scope>
</reference>
<dbReference type="InterPro" id="IPR059059">
    <property type="entry name" value="Znf-C2H2_7th_ZNF462"/>
</dbReference>
<dbReference type="InterPro" id="IPR050688">
    <property type="entry name" value="Zinc_finger/UBP_domain"/>
</dbReference>
<dbReference type="Pfam" id="PF23075">
    <property type="entry name" value="zf-C2H2_ZNF462_11"/>
    <property type="match status" value="2"/>
</dbReference>
<feature type="domain" description="C2H2-type" evidence="7">
    <location>
        <begin position="1065"/>
        <end position="1093"/>
    </location>
</feature>
<feature type="domain" description="C2H2-type" evidence="7">
    <location>
        <begin position="84"/>
        <end position="112"/>
    </location>
</feature>
<dbReference type="InterPro" id="IPR013087">
    <property type="entry name" value="Znf_C2H2_type"/>
</dbReference>
<evidence type="ECO:0000256" key="2">
    <source>
        <dbReference type="ARBA" id="ARBA00022737"/>
    </source>
</evidence>
<evidence type="ECO:0000256" key="3">
    <source>
        <dbReference type="ARBA" id="ARBA00022771"/>
    </source>
</evidence>
<keyword evidence="9" id="KW-1185">Reference proteome</keyword>
<dbReference type="GeneTree" id="ENSGT00940000156411"/>
<feature type="compositionally biased region" description="Basic and acidic residues" evidence="6">
    <location>
        <begin position="472"/>
        <end position="490"/>
    </location>
</feature>
<evidence type="ECO:0000256" key="4">
    <source>
        <dbReference type="ARBA" id="ARBA00022833"/>
    </source>
</evidence>
<keyword evidence="2" id="KW-0677">Repeat</keyword>
<feature type="compositionally biased region" description="Basic and acidic residues" evidence="6">
    <location>
        <begin position="762"/>
        <end position="782"/>
    </location>
</feature>
<dbReference type="InterPro" id="IPR059058">
    <property type="entry name" value="Znf-C2H2_ZNF462"/>
</dbReference>
<reference evidence="8" key="2">
    <citation type="submission" date="2025-09" db="UniProtKB">
        <authorList>
            <consortium name="Ensembl"/>
        </authorList>
    </citation>
    <scope>IDENTIFICATION</scope>
</reference>
<name>A0A8C7Y0F1_9TELE</name>
<feature type="domain" description="C2H2-type" evidence="7">
    <location>
        <begin position="955"/>
        <end position="978"/>
    </location>
</feature>
<feature type="compositionally biased region" description="Polar residues" evidence="6">
    <location>
        <begin position="543"/>
        <end position="557"/>
    </location>
</feature>
<evidence type="ECO:0000313" key="9">
    <source>
        <dbReference type="Proteomes" id="UP000694383"/>
    </source>
</evidence>
<dbReference type="GO" id="GO:0008270">
    <property type="term" value="F:zinc ion binding"/>
    <property type="evidence" value="ECO:0007669"/>
    <property type="project" value="UniProtKB-KW"/>
</dbReference>
<feature type="compositionally biased region" description="Basic and acidic residues" evidence="6">
    <location>
        <begin position="906"/>
        <end position="917"/>
    </location>
</feature>
<feature type="region of interest" description="Disordered" evidence="6">
    <location>
        <begin position="1305"/>
        <end position="1359"/>
    </location>
</feature>
<evidence type="ECO:0000256" key="5">
    <source>
        <dbReference type="PROSITE-ProRule" id="PRU00042"/>
    </source>
</evidence>
<dbReference type="Pfam" id="PF23225">
    <property type="entry name" value="zf-C2H2_7th_ZNF462"/>
    <property type="match status" value="3"/>
</dbReference>
<dbReference type="PROSITE" id="PS00028">
    <property type="entry name" value="ZINC_FINGER_C2H2_1"/>
    <property type="match status" value="9"/>
</dbReference>